<gene>
    <name evidence="2" type="ORF">THII_1686</name>
</gene>
<accession>A0A090ADL8</accession>
<dbReference type="Proteomes" id="UP000031623">
    <property type="component" value="Chromosome"/>
</dbReference>
<keyword evidence="1" id="KW-0732">Signal</keyword>
<organism evidence="2 3">
    <name type="scientific">Thioploca ingrica</name>
    <dbReference type="NCBI Taxonomy" id="40754"/>
    <lineage>
        <taxon>Bacteria</taxon>
        <taxon>Pseudomonadati</taxon>
        <taxon>Pseudomonadota</taxon>
        <taxon>Gammaproteobacteria</taxon>
        <taxon>Thiotrichales</taxon>
        <taxon>Thiotrichaceae</taxon>
        <taxon>Thioploca</taxon>
    </lineage>
</organism>
<feature type="signal peptide" evidence="1">
    <location>
        <begin position="1"/>
        <end position="25"/>
    </location>
</feature>
<evidence type="ECO:0000313" key="3">
    <source>
        <dbReference type="Proteomes" id="UP000031623"/>
    </source>
</evidence>
<reference evidence="2 3" key="1">
    <citation type="journal article" date="2014" name="ISME J.">
        <title>Ecophysiology of Thioploca ingrica as revealed by the complete genome sequence supplemented with proteomic evidence.</title>
        <authorList>
            <person name="Kojima H."/>
            <person name="Ogura Y."/>
            <person name="Yamamoto N."/>
            <person name="Togashi T."/>
            <person name="Mori H."/>
            <person name="Watanabe T."/>
            <person name="Nemoto F."/>
            <person name="Kurokawa K."/>
            <person name="Hayashi T."/>
            <person name="Fukui M."/>
        </authorList>
    </citation>
    <scope>NUCLEOTIDE SEQUENCE [LARGE SCALE GENOMIC DNA]</scope>
</reference>
<feature type="chain" id="PRO_5001852667" description="Secreted protein" evidence="1">
    <location>
        <begin position="26"/>
        <end position="105"/>
    </location>
</feature>
<dbReference type="EMBL" id="AP014633">
    <property type="protein sequence ID" value="BAP55983.1"/>
    <property type="molecule type" value="Genomic_DNA"/>
</dbReference>
<evidence type="ECO:0008006" key="4">
    <source>
        <dbReference type="Google" id="ProtNLM"/>
    </source>
</evidence>
<dbReference type="KEGG" id="tig:THII_1686"/>
<dbReference type="HOGENOM" id="CLU_2235335_0_0_6"/>
<evidence type="ECO:0000256" key="1">
    <source>
        <dbReference type="SAM" id="SignalP"/>
    </source>
</evidence>
<proteinExistence type="predicted"/>
<name>A0A090ADL8_9GAMM</name>
<sequence>MLLRQVLLSTSFFFLCSLGSLTVYAASQEECCMRLFNGQFLPLECGNFLGGSVLSFPERMQRRMPPLMCGLVPPTMNSAPMAGIPAMMSMPPLMIRPPMFGPRFF</sequence>
<dbReference type="AlphaFoldDB" id="A0A090ADL8"/>
<protein>
    <recommendedName>
        <fullName evidence="4">Secreted protein</fullName>
    </recommendedName>
</protein>
<evidence type="ECO:0000313" key="2">
    <source>
        <dbReference type="EMBL" id="BAP55983.1"/>
    </source>
</evidence>
<keyword evidence="3" id="KW-1185">Reference proteome</keyword>